<dbReference type="Pfam" id="PF04257">
    <property type="entry name" value="Exonuc_V_gamma"/>
    <property type="match status" value="1"/>
</dbReference>
<dbReference type="Pfam" id="PF17946">
    <property type="entry name" value="RecC_C"/>
    <property type="match status" value="1"/>
</dbReference>
<proteinExistence type="inferred from homology"/>
<evidence type="ECO:0000256" key="5">
    <source>
        <dbReference type="ARBA" id="ARBA00022806"/>
    </source>
</evidence>
<dbReference type="GO" id="GO:0000724">
    <property type="term" value="P:double-strand break repair via homologous recombination"/>
    <property type="evidence" value="ECO:0007669"/>
    <property type="project" value="UniProtKB-UniRule"/>
</dbReference>
<dbReference type="NCBIfam" id="TIGR01450">
    <property type="entry name" value="recC"/>
    <property type="match status" value="1"/>
</dbReference>
<dbReference type="AlphaFoldDB" id="A0A3N0CBA7"/>
<evidence type="ECO:0000313" key="13">
    <source>
        <dbReference type="Proteomes" id="UP000267128"/>
    </source>
</evidence>
<dbReference type="EMBL" id="RJSE01000009">
    <property type="protein sequence ID" value="RNL60599.1"/>
    <property type="molecule type" value="Genomic_DNA"/>
</dbReference>
<keyword evidence="9 10" id="KW-0234">DNA repair</keyword>
<evidence type="ECO:0000259" key="11">
    <source>
        <dbReference type="Pfam" id="PF17946"/>
    </source>
</evidence>
<sequence>MTFLVHRAERADLLAEGLADLLRTPLPDPFARELVIVPARGVERWLSQRLSHRVGNGGGRGDGVCAGVDFRSPGSLIAEVLGTRDEDPWSPEALMWPLLRVIDDALGEPWAKVLAEHLGHDVPGEEGDLRRGRRLAVARRLARLFASYAVQRPAMLADWEAGGCGDGGGGDLPDDLAWQPELWRRSVAAIDLPSPVVRHAEVVADLRARRLTLDLPARISLFGHTRLSSTEAELLAALGTDREVHLWLPHPSAPLWEALRSQPLTGWRRDDDSHLQVGHPLLAAMGRDIRETESALLTAGAVEAPAPPVLPRPATVLGHLQGDIAADRAPTPCEHQDASVQVHACHGPARQVEVLREVILGLLAEDPTLEPRDILVMCPDIDEYAPLISGAFGLGDAVAGSHPGHQLRVMLADRSAQQTNPLLAVLSQLVDLADGRAEASRVLDLLAAEPVRRRFGFSESDLETMTSWVAESGIRWAWDVEGRQRYGLADFPQNTWRFGLDRILTGVALSDDSGLWLGPTLPLDDVSTTDISLAGRFAEAIDRLAALTAELGGEHDVTHWMDVLAGGVEQLAQVPRDDEWQVAQVRRELAGLGVAAGDRLSLRLADIRALLGSQLAGRPTRANFRTGTLTVCTMTPMRSVPHRVVCLLGLDDGVFPRGGSLDGDDVLARLPRVGERDVRSQDRQLFLDAIMAATDTLVITYTGFSESSGLERPPSVPLREFLDVVEPTSPAFEVRRHRSQAFHPEYLDAANGPAFSFDPDAARAARSAAGTRTPVAALASVVAAPAPAADIDLAELISVIGNPVRGFLRFRLGVDLPREEDEVSDSLPVELGGLARWQVGDRMLAEMIAGRDPADAMQAEWRRGTMPPGRFGWRQTAQLAAAAAPITEMFAASTQGIAAKAYDVDVDLGDGRRLLGTVPDLYDSRLVRATFSRLGARHRLDTWISLVALSASVRGDWVARMIGRSAAGDDPVRATYGVVVEPAAVLADLVAFYDLALQRVLPYAAETSRLAARSATSSRPGWMVQRELGDQWRKDNAGIEMSTAWGHRPSWDEVTAEPGTSGRPLFDELADRVWKHALTAEVE</sequence>
<dbReference type="Proteomes" id="UP000267128">
    <property type="component" value="Unassembled WGS sequence"/>
</dbReference>
<dbReference type="InterPro" id="IPR041500">
    <property type="entry name" value="RecC_C"/>
</dbReference>
<organism evidence="12 13">
    <name type="scientific">Nocardioides marmoriginsengisoli</name>
    <dbReference type="NCBI Taxonomy" id="661483"/>
    <lineage>
        <taxon>Bacteria</taxon>
        <taxon>Bacillati</taxon>
        <taxon>Actinomycetota</taxon>
        <taxon>Actinomycetes</taxon>
        <taxon>Propionibacteriales</taxon>
        <taxon>Nocardioidaceae</taxon>
        <taxon>Nocardioides</taxon>
    </lineage>
</organism>
<dbReference type="PANTHER" id="PTHR30591:SF1">
    <property type="entry name" value="RECBCD ENZYME SUBUNIT RECC"/>
    <property type="match status" value="1"/>
</dbReference>
<comment type="function">
    <text evidence="10">A helicase/nuclease that prepares dsDNA breaks (DSB) for recombinational DNA repair. Binds to DSBs and unwinds DNA via a highly rapid and processive ATP-dependent bidirectional helicase activity. Unwinds dsDNA until it encounters a Chi (crossover hotspot instigator) sequence from the 3' direction. Cuts ssDNA a few nucleotides 3' to the Chi site. The properties and activities of the enzyme are changed at Chi. The Chi-altered holoenzyme produces a long 3'-ssDNA overhang and facilitates RecA-binding to the ssDNA for homologous DNA recombination and repair. Holoenzyme degrades any linearized DNA that is unable to undergo homologous recombination. In the holoenzyme this subunit recognizes the wild-type Chi sequence, and when added to isolated RecB increases its ATP-dependent helicase processivity.</text>
</comment>
<dbReference type="InterPro" id="IPR013986">
    <property type="entry name" value="DExx_box_DNA_helicase_dom_sf"/>
</dbReference>
<evidence type="ECO:0000256" key="1">
    <source>
        <dbReference type="ARBA" id="ARBA00022722"/>
    </source>
</evidence>
<dbReference type="GO" id="GO:0003677">
    <property type="term" value="F:DNA binding"/>
    <property type="evidence" value="ECO:0007669"/>
    <property type="project" value="UniProtKB-UniRule"/>
</dbReference>
<comment type="subunit">
    <text evidence="10">Heterotrimer of RecB, RecC and RecD. All subunits contribute to DNA-binding.</text>
</comment>
<dbReference type="GO" id="GO:0003678">
    <property type="term" value="F:DNA helicase activity"/>
    <property type="evidence" value="ECO:0007669"/>
    <property type="project" value="UniProtKB-UniRule"/>
</dbReference>
<evidence type="ECO:0000256" key="2">
    <source>
        <dbReference type="ARBA" id="ARBA00022741"/>
    </source>
</evidence>
<keyword evidence="6 10" id="KW-0269">Exonuclease</keyword>
<keyword evidence="3 10" id="KW-0227">DNA damage</keyword>
<dbReference type="Gene3D" id="1.10.10.160">
    <property type="match status" value="1"/>
</dbReference>
<dbReference type="OrthoDB" id="9762834at2"/>
<dbReference type="InterPro" id="IPR027417">
    <property type="entry name" value="P-loop_NTPase"/>
</dbReference>
<evidence type="ECO:0000313" key="12">
    <source>
        <dbReference type="EMBL" id="RNL60599.1"/>
    </source>
</evidence>
<evidence type="ECO:0000256" key="7">
    <source>
        <dbReference type="ARBA" id="ARBA00022840"/>
    </source>
</evidence>
<evidence type="ECO:0000256" key="9">
    <source>
        <dbReference type="ARBA" id="ARBA00023204"/>
    </source>
</evidence>
<keyword evidence="8 10" id="KW-0238">DNA-binding</keyword>
<dbReference type="GO" id="GO:0009338">
    <property type="term" value="C:exodeoxyribonuclease V complex"/>
    <property type="evidence" value="ECO:0007669"/>
    <property type="project" value="InterPro"/>
</dbReference>
<dbReference type="GO" id="GO:0008854">
    <property type="term" value="F:exodeoxyribonuclease V activity"/>
    <property type="evidence" value="ECO:0007669"/>
    <property type="project" value="InterPro"/>
</dbReference>
<dbReference type="GO" id="GO:0005524">
    <property type="term" value="F:ATP binding"/>
    <property type="evidence" value="ECO:0007669"/>
    <property type="project" value="UniProtKB-UniRule"/>
</dbReference>
<comment type="miscellaneous">
    <text evidence="10">In the RecBCD complex, RecB has a slow 3'-5' helicase, an exonuclease activity and loads RecA onto ssDNA, RecD has a fast 5'-3' helicase activity, while RecC stimulates the ATPase and processivity of the RecB helicase and contributes to recognition of the Chi site.</text>
</comment>
<dbReference type="SUPFAM" id="SSF52980">
    <property type="entry name" value="Restriction endonuclease-like"/>
    <property type="match status" value="1"/>
</dbReference>
<evidence type="ECO:0000256" key="6">
    <source>
        <dbReference type="ARBA" id="ARBA00022839"/>
    </source>
</evidence>
<comment type="caution">
    <text evidence="12">The sequence shown here is derived from an EMBL/GenBank/DDBJ whole genome shotgun (WGS) entry which is preliminary data.</text>
</comment>
<evidence type="ECO:0000256" key="10">
    <source>
        <dbReference type="HAMAP-Rule" id="MF_01486"/>
    </source>
</evidence>
<keyword evidence="7 10" id="KW-0067">ATP-binding</keyword>
<dbReference type="PANTHER" id="PTHR30591">
    <property type="entry name" value="RECBCD ENZYME SUBUNIT RECC"/>
    <property type="match status" value="1"/>
</dbReference>
<keyword evidence="4 10" id="KW-0378">Hydrolase</keyword>
<evidence type="ECO:0000256" key="4">
    <source>
        <dbReference type="ARBA" id="ARBA00022801"/>
    </source>
</evidence>
<dbReference type="RefSeq" id="WP_123229351.1">
    <property type="nucleotide sequence ID" value="NZ_RJSE01000009.1"/>
</dbReference>
<dbReference type="Gene3D" id="1.10.10.990">
    <property type="match status" value="1"/>
</dbReference>
<dbReference type="InterPro" id="IPR006697">
    <property type="entry name" value="RecC"/>
</dbReference>
<gene>
    <name evidence="10 12" type="primary">recC</name>
    <name evidence="12" type="ORF">EFK50_20000</name>
</gene>
<dbReference type="SUPFAM" id="SSF52540">
    <property type="entry name" value="P-loop containing nucleoside triphosphate hydrolases"/>
    <property type="match status" value="2"/>
</dbReference>
<keyword evidence="1 10" id="KW-0540">Nuclease</keyword>
<reference evidence="12 13" key="1">
    <citation type="submission" date="2018-11" db="EMBL/GenBank/DDBJ databases">
        <authorList>
            <person name="Li F."/>
        </authorList>
    </citation>
    <scope>NUCLEOTIDE SEQUENCE [LARGE SCALE GENOMIC DNA]</scope>
    <source>
        <strain evidence="12 13">Gsoil 097</strain>
    </source>
</reference>
<feature type="domain" description="RecC C-terminal" evidence="11">
    <location>
        <begin position="789"/>
        <end position="1011"/>
    </location>
</feature>
<evidence type="ECO:0000256" key="3">
    <source>
        <dbReference type="ARBA" id="ARBA00022763"/>
    </source>
</evidence>
<protein>
    <recommendedName>
        <fullName evidence="10">RecBCD enzyme subunit RecC</fullName>
    </recommendedName>
    <alternativeName>
        <fullName evidence="10">Exonuclease V subunit RecC</fullName>
        <shortName evidence="10">ExoV subunit RecC</shortName>
    </alternativeName>
    <alternativeName>
        <fullName evidence="10">Helicase/nuclease RecBCD subunit RecC</fullName>
    </alternativeName>
</protein>
<accession>A0A3N0CBA7</accession>
<dbReference type="HAMAP" id="MF_01486">
    <property type="entry name" value="RecC"/>
    <property type="match status" value="1"/>
</dbReference>
<dbReference type="PIRSF" id="PIRSF000980">
    <property type="entry name" value="RecC"/>
    <property type="match status" value="1"/>
</dbReference>
<dbReference type="Gene3D" id="3.40.50.10930">
    <property type="match status" value="1"/>
</dbReference>
<keyword evidence="2 10" id="KW-0547">Nucleotide-binding</keyword>
<keyword evidence="5 10" id="KW-0347">Helicase</keyword>
<dbReference type="Gene3D" id="3.40.50.300">
    <property type="entry name" value="P-loop containing nucleotide triphosphate hydrolases"/>
    <property type="match status" value="2"/>
</dbReference>
<dbReference type="InterPro" id="IPR011335">
    <property type="entry name" value="Restrct_endonuc-II-like"/>
</dbReference>
<keyword evidence="13" id="KW-1185">Reference proteome</keyword>
<evidence type="ECO:0000256" key="8">
    <source>
        <dbReference type="ARBA" id="ARBA00023125"/>
    </source>
</evidence>
<comment type="similarity">
    <text evidence="10">Belongs to the RecC family.</text>
</comment>
<name>A0A3N0CBA7_9ACTN</name>